<evidence type="ECO:0000313" key="2">
    <source>
        <dbReference type="Proteomes" id="UP000198345"/>
    </source>
</evidence>
<organism evidence="1 2">
    <name type="scientific">Flavobacterium hercynium</name>
    <dbReference type="NCBI Taxonomy" id="387094"/>
    <lineage>
        <taxon>Bacteria</taxon>
        <taxon>Pseudomonadati</taxon>
        <taxon>Bacteroidota</taxon>
        <taxon>Flavobacteriia</taxon>
        <taxon>Flavobacteriales</taxon>
        <taxon>Flavobacteriaceae</taxon>
        <taxon>Flavobacterium</taxon>
    </lineage>
</organism>
<name>A0A226HE27_9FLAO</name>
<dbReference type="SUPFAM" id="SSF54403">
    <property type="entry name" value="Cystatin/monellin"/>
    <property type="match status" value="1"/>
</dbReference>
<keyword evidence="2" id="KW-1185">Reference proteome</keyword>
<evidence type="ECO:0008006" key="3">
    <source>
        <dbReference type="Google" id="ProtNLM"/>
    </source>
</evidence>
<dbReference type="EMBL" id="MUGW01000018">
    <property type="protein sequence ID" value="OXA92523.1"/>
    <property type="molecule type" value="Genomic_DNA"/>
</dbReference>
<dbReference type="Proteomes" id="UP000198345">
    <property type="component" value="Unassembled WGS sequence"/>
</dbReference>
<gene>
    <name evidence="1" type="ORF">B0A66_09590</name>
</gene>
<dbReference type="RefSeq" id="WP_089049636.1">
    <property type="nucleotide sequence ID" value="NZ_FXTV01000007.1"/>
</dbReference>
<proteinExistence type="predicted"/>
<evidence type="ECO:0000313" key="1">
    <source>
        <dbReference type="EMBL" id="OXA92523.1"/>
    </source>
</evidence>
<dbReference type="AlphaFoldDB" id="A0A226HE27"/>
<protein>
    <recommendedName>
        <fullName evidence="3">Cystatin domain-containing protein</fullName>
    </recommendedName>
</protein>
<sequence length="94" mass="10237">MSDNAQLENETLLGGWTNYHAPTPADLAVFSEALNGLLGVRYRPTLVATQIVSGTNYRFQCIASVVHSGLTYDVIASIYRPLRGKSVLVEITPI</sequence>
<dbReference type="InterPro" id="IPR046350">
    <property type="entry name" value="Cystatin_sf"/>
</dbReference>
<comment type="caution">
    <text evidence="1">The sequence shown here is derived from an EMBL/GenBank/DDBJ whole genome shotgun (WGS) entry which is preliminary data.</text>
</comment>
<accession>A0A226HE27</accession>
<dbReference type="OrthoDB" id="2051973at2"/>
<reference evidence="1 2" key="1">
    <citation type="submission" date="2016-11" db="EMBL/GenBank/DDBJ databases">
        <title>Whole genomes of Flavobacteriaceae.</title>
        <authorList>
            <person name="Stine C."/>
            <person name="Li C."/>
            <person name="Tadesse D."/>
        </authorList>
    </citation>
    <scope>NUCLEOTIDE SEQUENCE [LARGE SCALE GENOMIC DNA]</scope>
    <source>
        <strain evidence="1 2">DSM 18292</strain>
    </source>
</reference>